<proteinExistence type="inferred from homology"/>
<feature type="compositionally biased region" description="Gly residues" evidence="3">
    <location>
        <begin position="544"/>
        <end position="554"/>
    </location>
</feature>
<dbReference type="FunFam" id="3.90.400.10:FF:000001">
    <property type="entry name" value="Maltase A3, isoform A"/>
    <property type="match status" value="1"/>
</dbReference>
<dbReference type="STRING" id="988821.SAMN05421867_108165"/>
<evidence type="ECO:0000256" key="1">
    <source>
        <dbReference type="ARBA" id="ARBA00008061"/>
    </source>
</evidence>
<evidence type="ECO:0000313" key="6">
    <source>
        <dbReference type="Proteomes" id="UP000199012"/>
    </source>
</evidence>
<dbReference type="InterPro" id="IPR006047">
    <property type="entry name" value="GH13_cat_dom"/>
</dbReference>
<keyword evidence="2" id="KW-0325">Glycoprotein</keyword>
<evidence type="ECO:0000256" key="3">
    <source>
        <dbReference type="SAM" id="MobiDB-lite"/>
    </source>
</evidence>
<dbReference type="PANTHER" id="PTHR10357">
    <property type="entry name" value="ALPHA-AMYLASE FAMILY MEMBER"/>
    <property type="match status" value="1"/>
</dbReference>
<keyword evidence="6" id="KW-1185">Reference proteome</keyword>
<evidence type="ECO:0000313" key="5">
    <source>
        <dbReference type="EMBL" id="SFB16628.1"/>
    </source>
</evidence>
<reference evidence="6" key="1">
    <citation type="submission" date="2016-10" db="EMBL/GenBank/DDBJ databases">
        <authorList>
            <person name="Varghese N."/>
            <person name="Submissions S."/>
        </authorList>
    </citation>
    <scope>NUCLEOTIDE SEQUENCE [LARGE SCALE GENOMIC DNA]</scope>
    <source>
        <strain evidence="6">CGMCC 4.6945</strain>
    </source>
</reference>
<dbReference type="PANTHER" id="PTHR10357:SF179">
    <property type="entry name" value="NEUTRAL AND BASIC AMINO ACID TRANSPORT PROTEIN RBAT"/>
    <property type="match status" value="1"/>
</dbReference>
<feature type="domain" description="Glycosyl hydrolase family 13 catalytic" evidence="4">
    <location>
        <begin position="40"/>
        <end position="458"/>
    </location>
</feature>
<evidence type="ECO:0000256" key="2">
    <source>
        <dbReference type="ARBA" id="ARBA00023180"/>
    </source>
</evidence>
<dbReference type="CDD" id="cd11332">
    <property type="entry name" value="AmyAc_OligoGlu_TS"/>
    <property type="match status" value="1"/>
</dbReference>
<dbReference type="Gene3D" id="3.20.20.80">
    <property type="entry name" value="Glycosidases"/>
    <property type="match status" value="1"/>
</dbReference>
<dbReference type="Pfam" id="PF00128">
    <property type="entry name" value="Alpha-amylase"/>
    <property type="match status" value="1"/>
</dbReference>
<dbReference type="SMART" id="SM00642">
    <property type="entry name" value="Aamy"/>
    <property type="match status" value="1"/>
</dbReference>
<sequence>MTTDSRTPATDLPGAVVSDDLVHAPDAPGGPWWRHAVIYQVYPRSFADLSGDGIGDLPGITAHLDHLVELGVDAVWLSPFYRSPQKDAGYDVADYRDVDPLFGTLADADALVARAHELGLRVVVDLVPNHTSADHAWFQEALAAPPGSPARDRYLFRDGRGPGGDEPPNNWSSIFGGRAWTRTTDPDGTPGQWYLHLFDVSQPDLDWSNPVVREEFEDVLRFWLDRGVDGFRIDVAHGLVKAEGLPDWAGHVRMVEGAEDDPVAAADGAAEAHPNPIFDQDGVHEVYRSWRRVLDAYDGDRAMVAEAWVEPLSRLALYVRPDELQTAFNFAFLVAGWDAGALRRVVEASFGANDAVGAPTTWVLSNHDVVRHTSRFGMPDPTERPNGIGPDDVQPDAELGLRRARAATLVLLGLPGSAYLYQGEELGLPDHTALDPAVRQDPAFFRTGGEELGRDGCRVPLPWSVEAPAAGFSPTGLSWLPQPEGWGGYAAEAQRGVEGSTFEMYRAALRVRRELRLGEGGLRWAEVGPQAVTAAGVSASGGAGAGAGGGGGGGGDERAHGIATEHGEDRDPASRTGVLAFVNGDVLVVANVGADPVALPAGAEVLVASGGLGTEGDHLVVPTDTTAWVRVGA</sequence>
<feature type="region of interest" description="Disordered" evidence="3">
    <location>
        <begin position="544"/>
        <end position="573"/>
    </location>
</feature>
<evidence type="ECO:0000259" key="4">
    <source>
        <dbReference type="SMART" id="SM00642"/>
    </source>
</evidence>
<dbReference type="AlphaFoldDB" id="A0A1I0YWL3"/>
<feature type="compositionally biased region" description="Basic and acidic residues" evidence="3">
    <location>
        <begin position="555"/>
        <end position="573"/>
    </location>
</feature>
<dbReference type="Gene3D" id="3.90.400.10">
    <property type="entry name" value="Oligo-1,6-glucosidase, Domain 2"/>
    <property type="match status" value="1"/>
</dbReference>
<accession>A0A1I0YWL3</accession>
<dbReference type="Proteomes" id="UP000199012">
    <property type="component" value="Unassembled WGS sequence"/>
</dbReference>
<dbReference type="RefSeq" id="WP_425319174.1">
    <property type="nucleotide sequence ID" value="NZ_FOKA01000008.1"/>
</dbReference>
<organism evidence="5 6">
    <name type="scientific">Cellulomonas marina</name>
    <dbReference type="NCBI Taxonomy" id="988821"/>
    <lineage>
        <taxon>Bacteria</taxon>
        <taxon>Bacillati</taxon>
        <taxon>Actinomycetota</taxon>
        <taxon>Actinomycetes</taxon>
        <taxon>Micrococcales</taxon>
        <taxon>Cellulomonadaceae</taxon>
        <taxon>Cellulomonas</taxon>
    </lineage>
</organism>
<dbReference type="GO" id="GO:0004556">
    <property type="term" value="F:alpha-amylase activity"/>
    <property type="evidence" value="ECO:0007669"/>
    <property type="project" value="TreeGrafter"/>
</dbReference>
<dbReference type="SUPFAM" id="SSF51445">
    <property type="entry name" value="(Trans)glycosidases"/>
    <property type="match status" value="1"/>
</dbReference>
<dbReference type="EMBL" id="FOKA01000008">
    <property type="protein sequence ID" value="SFB16628.1"/>
    <property type="molecule type" value="Genomic_DNA"/>
</dbReference>
<name>A0A1I0YWL3_9CELL</name>
<dbReference type="InterPro" id="IPR017853">
    <property type="entry name" value="GH"/>
</dbReference>
<comment type="similarity">
    <text evidence="1">Belongs to the glycosyl hydrolase 13 family.</text>
</comment>
<protein>
    <submittedName>
        <fullName evidence="5">Alpha-glucosidase</fullName>
    </submittedName>
</protein>
<dbReference type="GO" id="GO:0009313">
    <property type="term" value="P:oligosaccharide catabolic process"/>
    <property type="evidence" value="ECO:0007669"/>
    <property type="project" value="TreeGrafter"/>
</dbReference>
<gene>
    <name evidence="5" type="ORF">SAMN05421867_108165</name>
</gene>
<dbReference type="InterPro" id="IPR045857">
    <property type="entry name" value="O16G_dom_2"/>
</dbReference>